<evidence type="ECO:0000313" key="4">
    <source>
        <dbReference type="Proteomes" id="UP000199077"/>
    </source>
</evidence>
<dbReference type="STRING" id="443156.SAMN04489867_1197"/>
<feature type="transmembrane region" description="Helical" evidence="2">
    <location>
        <begin position="277"/>
        <end position="296"/>
    </location>
</feature>
<feature type="transmembrane region" description="Helical" evidence="2">
    <location>
        <begin position="344"/>
        <end position="364"/>
    </location>
</feature>
<feature type="transmembrane region" description="Helical" evidence="2">
    <location>
        <begin position="560"/>
        <end position="583"/>
    </location>
</feature>
<feature type="transmembrane region" description="Helical" evidence="2">
    <location>
        <begin position="144"/>
        <end position="164"/>
    </location>
</feature>
<feature type="compositionally biased region" description="Low complexity" evidence="1">
    <location>
        <begin position="533"/>
        <end position="543"/>
    </location>
</feature>
<feature type="region of interest" description="Disordered" evidence="1">
    <location>
        <begin position="533"/>
        <end position="561"/>
    </location>
</feature>
<proteinExistence type="predicted"/>
<organism evidence="3 4">
    <name type="scientific">Pedococcus dokdonensis</name>
    <dbReference type="NCBI Taxonomy" id="443156"/>
    <lineage>
        <taxon>Bacteria</taxon>
        <taxon>Bacillati</taxon>
        <taxon>Actinomycetota</taxon>
        <taxon>Actinomycetes</taxon>
        <taxon>Micrococcales</taxon>
        <taxon>Intrasporangiaceae</taxon>
        <taxon>Pedococcus</taxon>
    </lineage>
</organism>
<keyword evidence="4" id="KW-1185">Reference proteome</keyword>
<name>A0A1H0PAK0_9MICO</name>
<keyword evidence="2" id="KW-1133">Transmembrane helix</keyword>
<dbReference type="EMBL" id="LT629711">
    <property type="protein sequence ID" value="SDP02053.1"/>
    <property type="molecule type" value="Genomic_DNA"/>
</dbReference>
<protein>
    <submittedName>
        <fullName evidence="3">Uncharacterized protein</fullName>
    </submittedName>
</protein>
<reference evidence="4" key="1">
    <citation type="submission" date="2016-10" db="EMBL/GenBank/DDBJ databases">
        <authorList>
            <person name="Varghese N."/>
            <person name="Submissions S."/>
        </authorList>
    </citation>
    <scope>NUCLEOTIDE SEQUENCE [LARGE SCALE GENOMIC DNA]</scope>
    <source>
        <strain evidence="4">DSM 22329</strain>
    </source>
</reference>
<keyword evidence="2" id="KW-0812">Transmembrane</keyword>
<feature type="transmembrane region" description="Helical" evidence="2">
    <location>
        <begin position="303"/>
        <end position="324"/>
    </location>
</feature>
<dbReference type="AlphaFoldDB" id="A0A1H0PAK0"/>
<dbReference type="OrthoDB" id="3463898at2"/>
<feature type="transmembrane region" description="Helical" evidence="2">
    <location>
        <begin position="22"/>
        <end position="42"/>
    </location>
</feature>
<evidence type="ECO:0000313" key="3">
    <source>
        <dbReference type="EMBL" id="SDP02053.1"/>
    </source>
</evidence>
<feature type="compositionally biased region" description="Acidic residues" evidence="1">
    <location>
        <begin position="544"/>
        <end position="556"/>
    </location>
</feature>
<keyword evidence="2" id="KW-0472">Membrane</keyword>
<evidence type="ECO:0000256" key="1">
    <source>
        <dbReference type="SAM" id="MobiDB-lite"/>
    </source>
</evidence>
<dbReference type="RefSeq" id="WP_091782808.1">
    <property type="nucleotide sequence ID" value="NZ_LT629711.1"/>
</dbReference>
<feature type="transmembrane region" description="Helical" evidence="2">
    <location>
        <begin position="176"/>
        <end position="202"/>
    </location>
</feature>
<dbReference type="Proteomes" id="UP000199077">
    <property type="component" value="Chromosome I"/>
</dbReference>
<evidence type="ECO:0000256" key="2">
    <source>
        <dbReference type="SAM" id="Phobius"/>
    </source>
</evidence>
<gene>
    <name evidence="3" type="ORF">SAMN04489867_1197</name>
</gene>
<feature type="transmembrane region" description="Helical" evidence="2">
    <location>
        <begin position="371"/>
        <end position="391"/>
    </location>
</feature>
<feature type="transmembrane region" description="Helical" evidence="2">
    <location>
        <begin position="208"/>
        <end position="232"/>
    </location>
</feature>
<feature type="transmembrane region" description="Helical" evidence="2">
    <location>
        <begin position="92"/>
        <end position="113"/>
    </location>
</feature>
<sequence length="598" mass="60861">MTTGQAPDGPDERPDLGSPRPVEPVGVVLALVAAVVVLGPALRPGVVLAYDLAWSPDARLTPFATGVDTPAPRAVPSDAVAWLLGLLVTPAVAQKLVLAGVLVLAGLGAAALVRMVRPGAGRLAACAAVLAAEWNPFVAERLVIGQWTVLIGYAVLPWAVRAAIRVRRGQGSVTALCGWAVLAAAGGANSLVLVGPPVVVLLLLPRPVWRAVVAWLGVVAGGAAAWAVPALVSSAPSDPAGFGVFAARSDGPLGLAVSLAGGGGFWNPAAYPSERGVGALAAAAALLTTAGVVATARSAVGRATAALAFAGLLLVLASGTPVLADGWQRLAHLPGGPLLRDSQKLVALWVVVGAVGVGLLVDALARRGGALWAPAMALAVVAPLLLPNLAWGARGRLEAVTVPADLRRAATELSQAPSGEVGLLPWRQYRRYGWNDSRVSLSLVPRMVDQRVLYDDSLPLSSGRIAGESRRAAAVTAAIDSGTSPWDAVVARGVRYVIIEKDTGLDAPVPPPGAARTIADSSHVLLVEVVQPSDAPSAPPAGDADPDADPDPDPVADPDAGVGTVVGWGVTCATLAAWLVLAVRRGLRRNGSRNRTRW</sequence>
<accession>A0A1H0PAK0</accession>